<dbReference type="PRINTS" id="PR00053">
    <property type="entry name" value="FORKHEAD"/>
</dbReference>
<dbReference type="AlphaFoldDB" id="A0A371DY37"/>
<dbReference type="CDD" id="cd00059">
    <property type="entry name" value="FH_FOX"/>
    <property type="match status" value="1"/>
</dbReference>
<feature type="compositionally biased region" description="Basic residues" evidence="4">
    <location>
        <begin position="231"/>
        <end position="243"/>
    </location>
</feature>
<evidence type="ECO:0000256" key="3">
    <source>
        <dbReference type="PROSITE-ProRule" id="PRU00089"/>
    </source>
</evidence>
<dbReference type="PROSITE" id="PS00658">
    <property type="entry name" value="FORK_HEAD_2"/>
    <property type="match status" value="1"/>
</dbReference>
<dbReference type="STRING" id="139420.A0A371DY37"/>
<dbReference type="GO" id="GO:0000981">
    <property type="term" value="F:DNA-binding transcription factor activity, RNA polymerase II-specific"/>
    <property type="evidence" value="ECO:0007669"/>
    <property type="project" value="TreeGrafter"/>
</dbReference>
<name>A0A371DY37_9APHY</name>
<feature type="compositionally biased region" description="Polar residues" evidence="4">
    <location>
        <begin position="372"/>
        <end position="388"/>
    </location>
</feature>
<dbReference type="InterPro" id="IPR030456">
    <property type="entry name" value="TF_fork_head_CS_2"/>
</dbReference>
<feature type="compositionally biased region" description="Acidic residues" evidence="4">
    <location>
        <begin position="262"/>
        <end position="278"/>
    </location>
</feature>
<dbReference type="InterPro" id="IPR036388">
    <property type="entry name" value="WH-like_DNA-bd_sf"/>
</dbReference>
<feature type="region of interest" description="Disordered" evidence="4">
    <location>
        <begin position="231"/>
        <end position="418"/>
    </location>
</feature>
<keyword evidence="1 3" id="KW-0238">DNA-binding</keyword>
<dbReference type="Pfam" id="PF00250">
    <property type="entry name" value="Forkhead"/>
    <property type="match status" value="1"/>
</dbReference>
<evidence type="ECO:0000313" key="6">
    <source>
        <dbReference type="EMBL" id="RDX57426.1"/>
    </source>
</evidence>
<dbReference type="EMBL" id="KZ857379">
    <property type="protein sequence ID" value="RDX57426.1"/>
    <property type="molecule type" value="Genomic_DNA"/>
</dbReference>
<feature type="compositionally biased region" description="Low complexity" evidence="4">
    <location>
        <begin position="310"/>
        <end position="340"/>
    </location>
</feature>
<feature type="region of interest" description="Disordered" evidence="4">
    <location>
        <begin position="465"/>
        <end position="505"/>
    </location>
</feature>
<sequence>MEHARIGRDPLHAENAYYRPRTHTYPPMGADQVPLGMGSPDHMQMAGFPPSPDMQLLPMHTDDAHYDRDMRQDPLIPGQTRIQLPQDVAPQSYDNLGYGNSPPSHLRVGDDAYIPTSDADIRRILGLSPDQELSLNALADPPPGQRPGQSIPTLSQLAILGSQAKRLTLQEIYQALEDRFEWFRLNRDDKSWQNSIRHNLSLYKCFRRIAKPITEPGKGSYWVVDYSRGAGTKRPRKRNKRPTKAQLRAMQVEKEAQGTQEVVDEGDSSPDDKDDDEGFPSPPASTYDIPIDPALQDHGHQVGHGRTRSAARSAARRGNSPYAQGVQPAAQQGRRQAAAPAPFPNIVPPTSRHSSATFGQPSFGQPSLAPTGLSTSMFGQPSMGNRATSGAWPPLMNQQAGQMFLPPPHPRAMGGPSTSAPDMLQGGHVRTNSTRAHTLPDMGAPIGQQLPPLLGIDQMRDTSGRFVARGTLPGSVLGGSSQQFVQGSARSGSRRTSSSSNSSRD</sequence>
<dbReference type="OrthoDB" id="5954824at2759"/>
<feature type="compositionally biased region" description="Polar residues" evidence="4">
    <location>
        <begin position="351"/>
        <end position="365"/>
    </location>
</feature>
<evidence type="ECO:0000256" key="2">
    <source>
        <dbReference type="ARBA" id="ARBA00023242"/>
    </source>
</evidence>
<keyword evidence="7" id="KW-1185">Reference proteome</keyword>
<dbReference type="Proteomes" id="UP000256964">
    <property type="component" value="Unassembled WGS sequence"/>
</dbReference>
<dbReference type="GO" id="GO:0000978">
    <property type="term" value="F:RNA polymerase II cis-regulatory region sequence-specific DNA binding"/>
    <property type="evidence" value="ECO:0007669"/>
    <property type="project" value="TreeGrafter"/>
</dbReference>
<dbReference type="InterPro" id="IPR001766">
    <property type="entry name" value="Fork_head_dom"/>
</dbReference>
<gene>
    <name evidence="6" type="ORF">OH76DRAFT_41702</name>
</gene>
<dbReference type="GO" id="GO:0005634">
    <property type="term" value="C:nucleus"/>
    <property type="evidence" value="ECO:0007669"/>
    <property type="project" value="UniProtKB-SubCell"/>
</dbReference>
<dbReference type="PANTHER" id="PTHR11829:SF343">
    <property type="entry name" value="FORK-HEAD DOMAIN-CONTAINING PROTEIN"/>
    <property type="match status" value="1"/>
</dbReference>
<dbReference type="InterPro" id="IPR050211">
    <property type="entry name" value="FOX_domain-containing"/>
</dbReference>
<dbReference type="PROSITE" id="PS50039">
    <property type="entry name" value="FORK_HEAD_3"/>
    <property type="match status" value="1"/>
</dbReference>
<accession>A0A371DY37</accession>
<reference evidence="6 7" key="1">
    <citation type="journal article" date="2018" name="Biotechnol. Biofuels">
        <title>Integrative visual omics of the white-rot fungus Polyporus brumalis exposes the biotechnological potential of its oxidative enzymes for delignifying raw plant biomass.</title>
        <authorList>
            <person name="Miyauchi S."/>
            <person name="Rancon A."/>
            <person name="Drula E."/>
            <person name="Hage H."/>
            <person name="Chaduli D."/>
            <person name="Favel A."/>
            <person name="Grisel S."/>
            <person name="Henrissat B."/>
            <person name="Herpoel-Gimbert I."/>
            <person name="Ruiz-Duenas F.J."/>
            <person name="Chevret D."/>
            <person name="Hainaut M."/>
            <person name="Lin J."/>
            <person name="Wang M."/>
            <person name="Pangilinan J."/>
            <person name="Lipzen A."/>
            <person name="Lesage-Meessen L."/>
            <person name="Navarro D."/>
            <person name="Riley R."/>
            <person name="Grigoriev I.V."/>
            <person name="Zhou S."/>
            <person name="Raouche S."/>
            <person name="Rosso M.N."/>
        </authorList>
    </citation>
    <scope>NUCLEOTIDE SEQUENCE [LARGE SCALE GENOMIC DNA]</scope>
    <source>
        <strain evidence="6 7">BRFM 1820</strain>
    </source>
</reference>
<dbReference type="SMART" id="SM00339">
    <property type="entry name" value="FH"/>
    <property type="match status" value="1"/>
</dbReference>
<proteinExistence type="predicted"/>
<dbReference type="InterPro" id="IPR036390">
    <property type="entry name" value="WH_DNA-bd_sf"/>
</dbReference>
<evidence type="ECO:0000259" key="5">
    <source>
        <dbReference type="PROSITE" id="PS50039"/>
    </source>
</evidence>
<evidence type="ECO:0000256" key="1">
    <source>
        <dbReference type="ARBA" id="ARBA00023125"/>
    </source>
</evidence>
<organism evidence="6 7">
    <name type="scientific">Lentinus brumalis</name>
    <dbReference type="NCBI Taxonomy" id="2498619"/>
    <lineage>
        <taxon>Eukaryota</taxon>
        <taxon>Fungi</taxon>
        <taxon>Dikarya</taxon>
        <taxon>Basidiomycota</taxon>
        <taxon>Agaricomycotina</taxon>
        <taxon>Agaricomycetes</taxon>
        <taxon>Polyporales</taxon>
        <taxon>Polyporaceae</taxon>
        <taxon>Lentinus</taxon>
    </lineage>
</organism>
<feature type="compositionally biased region" description="Low complexity" evidence="4">
    <location>
        <begin position="488"/>
        <end position="505"/>
    </location>
</feature>
<dbReference type="SUPFAM" id="SSF46785">
    <property type="entry name" value="Winged helix' DNA-binding domain"/>
    <property type="match status" value="1"/>
</dbReference>
<comment type="subcellular location">
    <subcellularLocation>
        <location evidence="3">Nucleus</location>
    </subcellularLocation>
</comment>
<evidence type="ECO:0000256" key="4">
    <source>
        <dbReference type="SAM" id="MobiDB-lite"/>
    </source>
</evidence>
<protein>
    <recommendedName>
        <fullName evidence="5">Fork-head domain-containing protein</fullName>
    </recommendedName>
</protein>
<dbReference type="PANTHER" id="PTHR11829">
    <property type="entry name" value="FORKHEAD BOX PROTEIN"/>
    <property type="match status" value="1"/>
</dbReference>
<keyword evidence="2 3" id="KW-0539">Nucleus</keyword>
<feature type="DNA-binding region" description="Fork-head" evidence="3">
    <location>
        <begin position="146"/>
        <end position="238"/>
    </location>
</feature>
<dbReference type="Gene3D" id="1.10.10.10">
    <property type="entry name" value="Winged helix-like DNA-binding domain superfamily/Winged helix DNA-binding domain"/>
    <property type="match status" value="1"/>
</dbReference>
<feature type="domain" description="Fork-head" evidence="5">
    <location>
        <begin position="146"/>
        <end position="238"/>
    </location>
</feature>
<evidence type="ECO:0000313" key="7">
    <source>
        <dbReference type="Proteomes" id="UP000256964"/>
    </source>
</evidence>